<keyword evidence="2" id="KW-0378">Hydrolase</keyword>
<keyword evidence="3" id="KW-1185">Reference proteome</keyword>
<dbReference type="EMBL" id="JAELVM010000002">
    <property type="protein sequence ID" value="MBL1221705.1"/>
    <property type="molecule type" value="Genomic_DNA"/>
</dbReference>
<gene>
    <name evidence="2" type="ORF">JET18_12715</name>
</gene>
<dbReference type="Gene3D" id="3.90.230.10">
    <property type="entry name" value="Creatinase/methionine aminopeptidase superfamily"/>
    <property type="match status" value="1"/>
</dbReference>
<dbReference type="InterPro" id="IPR000994">
    <property type="entry name" value="Pept_M24"/>
</dbReference>
<reference evidence="2 3" key="1">
    <citation type="submission" date="2020-12" db="EMBL/GenBank/DDBJ databases">
        <title>Chryseobacterium endoalhailicus sp. nov., isolated from seed of leguminous plant.</title>
        <authorList>
            <person name="Zhang X."/>
        </authorList>
    </citation>
    <scope>NUCLEOTIDE SEQUENCE [LARGE SCALE GENOMIC DNA]</scope>
    <source>
        <strain evidence="2 3">L7</strain>
    </source>
</reference>
<keyword evidence="2" id="KW-0645">Protease</keyword>
<accession>A0ABS1QGH2</accession>
<dbReference type="Proteomes" id="UP000661696">
    <property type="component" value="Unassembled WGS sequence"/>
</dbReference>
<dbReference type="PANTHER" id="PTHR46112:SF2">
    <property type="entry name" value="XAA-PRO AMINOPEPTIDASE P-RELATED"/>
    <property type="match status" value="1"/>
</dbReference>
<dbReference type="PANTHER" id="PTHR46112">
    <property type="entry name" value="AMINOPEPTIDASE"/>
    <property type="match status" value="1"/>
</dbReference>
<dbReference type="CDD" id="cd01066">
    <property type="entry name" value="APP_MetAP"/>
    <property type="match status" value="1"/>
</dbReference>
<feature type="domain" description="Peptidase M24" evidence="1">
    <location>
        <begin position="8"/>
        <end position="177"/>
    </location>
</feature>
<dbReference type="RefSeq" id="WP_202091576.1">
    <property type="nucleotide sequence ID" value="NZ_JAELVM010000002.1"/>
</dbReference>
<evidence type="ECO:0000313" key="2">
    <source>
        <dbReference type="EMBL" id="MBL1221705.1"/>
    </source>
</evidence>
<comment type="caution">
    <text evidence="2">The sequence shown here is derived from an EMBL/GenBank/DDBJ whole genome shotgun (WGS) entry which is preliminary data.</text>
</comment>
<dbReference type="InterPro" id="IPR036005">
    <property type="entry name" value="Creatinase/aminopeptidase-like"/>
</dbReference>
<evidence type="ECO:0000313" key="3">
    <source>
        <dbReference type="Proteomes" id="UP000661696"/>
    </source>
</evidence>
<name>A0ABS1QGH2_9FLAO</name>
<dbReference type="GO" id="GO:0004177">
    <property type="term" value="F:aminopeptidase activity"/>
    <property type="evidence" value="ECO:0007669"/>
    <property type="project" value="UniProtKB-KW"/>
</dbReference>
<protein>
    <submittedName>
        <fullName evidence="2">Aminopeptidase P family protein</fullName>
    </submittedName>
</protein>
<evidence type="ECO:0000259" key="1">
    <source>
        <dbReference type="Pfam" id="PF00557"/>
    </source>
</evidence>
<organism evidence="2 3">
    <name type="scientific">Chryseobacterium endalhagicum</name>
    <dbReference type="NCBI Taxonomy" id="2797638"/>
    <lineage>
        <taxon>Bacteria</taxon>
        <taxon>Pseudomonadati</taxon>
        <taxon>Bacteroidota</taxon>
        <taxon>Flavobacteriia</taxon>
        <taxon>Flavobacteriales</taxon>
        <taxon>Weeksellaceae</taxon>
        <taxon>Chryseobacterium group</taxon>
        <taxon>Chryseobacterium</taxon>
    </lineage>
</organism>
<proteinExistence type="predicted"/>
<sequence length="225" mass="26669">MNNKVQNLIAAQEKAEHLFREIESRELIRGGISERELNKNIYELAYELFGIKKYWHKRIVRGGSNTLFPYDENPPDLILQPDDILFLDFGPVFEDWEADIGKTYVLGNDANKLKLQKDAEEAWKEGRDFYIRNQDELTGADFYYYTADLAKKYGWEYGNEHCGHLIGNFPHERIQGNEIQNYIHPDNLKKMKDPDDNGEERFWIYELHFVDRNLKIGSFFEKLLH</sequence>
<dbReference type="SUPFAM" id="SSF55920">
    <property type="entry name" value="Creatinase/aminopeptidase"/>
    <property type="match status" value="1"/>
</dbReference>
<dbReference type="Pfam" id="PF00557">
    <property type="entry name" value="Peptidase_M24"/>
    <property type="match status" value="1"/>
</dbReference>
<keyword evidence="2" id="KW-0031">Aminopeptidase</keyword>
<dbReference type="InterPro" id="IPR050659">
    <property type="entry name" value="Peptidase_M24B"/>
</dbReference>